<dbReference type="InterPro" id="IPR050295">
    <property type="entry name" value="Plant_2OG-oxidoreductases"/>
</dbReference>
<dbReference type="InterPro" id="IPR044861">
    <property type="entry name" value="IPNS-like_FE2OG_OXY"/>
</dbReference>
<name>F6HTD5_VITVI</name>
<dbReference type="EMBL" id="FN596247">
    <property type="protein sequence ID" value="CCB57945.1"/>
    <property type="molecule type" value="Genomic_DNA"/>
</dbReference>
<dbReference type="InterPro" id="IPR027443">
    <property type="entry name" value="IPNS-like_sf"/>
</dbReference>
<proteinExistence type="predicted"/>
<evidence type="ECO:0000259" key="3">
    <source>
        <dbReference type="Pfam" id="PF03171"/>
    </source>
</evidence>
<dbReference type="eggNOG" id="KOG0143">
    <property type="taxonomic scope" value="Eukaryota"/>
</dbReference>
<keyword evidence="6" id="KW-1185">Reference proteome</keyword>
<dbReference type="InterPro" id="IPR026992">
    <property type="entry name" value="DIOX_N"/>
</dbReference>
<reference evidence="6" key="1">
    <citation type="journal article" date="2007" name="Nature">
        <title>The grapevine genome sequence suggests ancestral hexaploidization in major angiosperm phyla.</title>
        <authorList>
            <consortium name="The French-Italian Public Consortium for Grapevine Genome Characterization."/>
            <person name="Jaillon O."/>
            <person name="Aury J.-M."/>
            <person name="Noel B."/>
            <person name="Policriti A."/>
            <person name="Clepet C."/>
            <person name="Casagrande A."/>
            <person name="Choisne N."/>
            <person name="Aubourg S."/>
            <person name="Vitulo N."/>
            <person name="Jubin C."/>
            <person name="Vezzi A."/>
            <person name="Legeai F."/>
            <person name="Hugueney P."/>
            <person name="Dasilva C."/>
            <person name="Horner D."/>
            <person name="Mica E."/>
            <person name="Jublot D."/>
            <person name="Poulain J."/>
            <person name="Bruyere C."/>
            <person name="Billault A."/>
            <person name="Segurens B."/>
            <person name="Gouyvenoux M."/>
            <person name="Ugarte E."/>
            <person name="Cattonaro F."/>
            <person name="Anthouard V."/>
            <person name="Vico V."/>
            <person name="Del Fabbro C."/>
            <person name="Alaux M."/>
            <person name="Di Gaspero G."/>
            <person name="Dumas V."/>
            <person name="Felice N."/>
            <person name="Paillard S."/>
            <person name="Juman I."/>
            <person name="Moroldo M."/>
            <person name="Scalabrin S."/>
            <person name="Canaguier A."/>
            <person name="Le Clainche I."/>
            <person name="Malacrida G."/>
            <person name="Durand E."/>
            <person name="Pesole G."/>
            <person name="Laucou V."/>
            <person name="Chatelet P."/>
            <person name="Merdinoglu D."/>
            <person name="Delledonne M."/>
            <person name="Pezzotti M."/>
            <person name="Lecharny A."/>
            <person name="Scarpelli C."/>
            <person name="Artiguenave F."/>
            <person name="Pe M.E."/>
            <person name="Valle G."/>
            <person name="Morgante M."/>
            <person name="Caboche M."/>
            <person name="Adam-Blondon A.-F."/>
            <person name="Weissenbach J."/>
            <person name="Quetier F."/>
            <person name="Wincker P."/>
        </authorList>
    </citation>
    <scope>NUCLEOTIDE SEQUENCE [LARGE SCALE GENOMIC DNA]</scope>
    <source>
        <strain evidence="6">cv. Pinot noir / PN40024</strain>
    </source>
</reference>
<dbReference type="AlphaFoldDB" id="F6HTD5"/>
<sequence>MVGEEMSRELGGSIPVANVQALASSNSGDIPFRDHRSELQSEEVLVDESLQIPTIDMRKLMVDDDEIGKLHLACKEWGFFQLVNHGVAEEVIEKMKAVVQEFFKLPLEEKNAYARLPNSVEGYGQSYIFGQGRKLDWGDIFMLRSLPASERNMRFWPENPSSLRATLNKYSLELQKVSSCLVKLMARNLGNNPKQLTDMFENGGQTVRMNYYPACVNGSNAMGITPHSDATGLTLFLQVNEVQDVKKQYGYKQTLKLLFFNNNLFKP</sequence>
<keyword evidence="2" id="KW-0408">Iron</keyword>
<dbReference type="SUPFAM" id="SSF51197">
    <property type="entry name" value="Clavaminate synthase-like"/>
    <property type="match status" value="1"/>
</dbReference>
<evidence type="ECO:0000256" key="1">
    <source>
        <dbReference type="ARBA" id="ARBA00022723"/>
    </source>
</evidence>
<dbReference type="FunFam" id="2.60.120.330:FF:000079">
    <property type="entry name" value="Protein SRG1"/>
    <property type="match status" value="1"/>
</dbReference>
<evidence type="ECO:0000313" key="6">
    <source>
        <dbReference type="Proteomes" id="UP000009183"/>
    </source>
</evidence>
<evidence type="ECO:0000313" key="5">
    <source>
        <dbReference type="EMBL" id="CCB57945.1"/>
    </source>
</evidence>
<feature type="domain" description="Non-haem dioxygenase N-terminal" evidence="4">
    <location>
        <begin position="52"/>
        <end position="159"/>
    </location>
</feature>
<dbReference type="PANTHER" id="PTHR47991">
    <property type="entry name" value="OXOGLUTARATE/IRON-DEPENDENT DIOXYGENASE"/>
    <property type="match status" value="1"/>
</dbReference>
<dbReference type="Gene3D" id="2.60.120.330">
    <property type="entry name" value="B-lactam Antibiotic, Isopenicillin N Synthase, Chain"/>
    <property type="match status" value="1"/>
</dbReference>
<accession>F6HTD5</accession>
<dbReference type="Pfam" id="PF03171">
    <property type="entry name" value="2OG-FeII_Oxy"/>
    <property type="match status" value="1"/>
</dbReference>
<dbReference type="HOGENOM" id="CLU_010119_16_0_1"/>
<dbReference type="PaxDb" id="29760-VIT_02s0012g00380.t01"/>
<dbReference type="InParanoid" id="F6HTD5"/>
<dbReference type="STRING" id="29760.F6HTD5"/>
<keyword evidence="1" id="KW-0479">Metal-binding</keyword>
<gene>
    <name evidence="5" type="ordered locus">VIT_02s0012g00380</name>
</gene>
<dbReference type="Pfam" id="PF14226">
    <property type="entry name" value="DIOX_N"/>
    <property type="match status" value="1"/>
</dbReference>
<evidence type="ECO:0000256" key="2">
    <source>
        <dbReference type="ARBA" id="ARBA00023004"/>
    </source>
</evidence>
<evidence type="ECO:0000259" key="4">
    <source>
        <dbReference type="Pfam" id="PF14226"/>
    </source>
</evidence>
<dbReference type="GO" id="GO:0046872">
    <property type="term" value="F:metal ion binding"/>
    <property type="evidence" value="ECO:0007669"/>
    <property type="project" value="UniProtKB-KW"/>
</dbReference>
<dbReference type="Proteomes" id="UP000009183">
    <property type="component" value="Chromosome 2"/>
</dbReference>
<feature type="domain" description="Isopenicillin N synthase-like Fe(2+) 2OG dioxygenase" evidence="3">
    <location>
        <begin position="205"/>
        <end position="245"/>
    </location>
</feature>
<organism evidence="5 6">
    <name type="scientific">Vitis vinifera</name>
    <name type="common">Grape</name>
    <dbReference type="NCBI Taxonomy" id="29760"/>
    <lineage>
        <taxon>Eukaryota</taxon>
        <taxon>Viridiplantae</taxon>
        <taxon>Streptophyta</taxon>
        <taxon>Embryophyta</taxon>
        <taxon>Tracheophyta</taxon>
        <taxon>Spermatophyta</taxon>
        <taxon>Magnoliopsida</taxon>
        <taxon>eudicotyledons</taxon>
        <taxon>Gunneridae</taxon>
        <taxon>Pentapetalae</taxon>
        <taxon>rosids</taxon>
        <taxon>Vitales</taxon>
        <taxon>Vitaceae</taxon>
        <taxon>Viteae</taxon>
        <taxon>Vitis</taxon>
    </lineage>
</organism>
<protein>
    <submittedName>
        <fullName evidence="5">Uncharacterized protein</fullName>
    </submittedName>
</protein>